<dbReference type="RefSeq" id="XP_014522339.1">
    <property type="nucleotide sequence ID" value="XM_014666853.1"/>
</dbReference>
<name>A0A1S3VWA3_VIGRR</name>
<organism evidence="1 2">
    <name type="scientific">Vigna radiata var. radiata</name>
    <name type="common">Mung bean</name>
    <name type="synonym">Phaseolus aureus</name>
    <dbReference type="NCBI Taxonomy" id="3916"/>
    <lineage>
        <taxon>Eukaryota</taxon>
        <taxon>Viridiplantae</taxon>
        <taxon>Streptophyta</taxon>
        <taxon>Embryophyta</taxon>
        <taxon>Tracheophyta</taxon>
        <taxon>Spermatophyta</taxon>
        <taxon>Magnoliopsida</taxon>
        <taxon>eudicotyledons</taxon>
        <taxon>Gunneridae</taxon>
        <taxon>Pentapetalae</taxon>
        <taxon>rosids</taxon>
        <taxon>fabids</taxon>
        <taxon>Fabales</taxon>
        <taxon>Fabaceae</taxon>
        <taxon>Papilionoideae</taxon>
        <taxon>50 kb inversion clade</taxon>
        <taxon>NPAAA clade</taxon>
        <taxon>indigoferoid/millettioid clade</taxon>
        <taxon>Phaseoleae</taxon>
        <taxon>Vigna</taxon>
    </lineage>
</organism>
<keyword evidence="1" id="KW-1185">Reference proteome</keyword>
<accession>A0A1S3VWA3</accession>
<dbReference type="KEGG" id="vra:106778857"/>
<dbReference type="CDD" id="cd00303">
    <property type="entry name" value="retropepsin_like"/>
    <property type="match status" value="1"/>
</dbReference>
<dbReference type="InterPro" id="IPR021109">
    <property type="entry name" value="Peptidase_aspartic_dom_sf"/>
</dbReference>
<dbReference type="Proteomes" id="UP000087766">
    <property type="component" value="Unplaced"/>
</dbReference>
<reference evidence="2" key="1">
    <citation type="submission" date="2025-08" db="UniProtKB">
        <authorList>
            <consortium name="RefSeq"/>
        </authorList>
    </citation>
    <scope>IDENTIFICATION</scope>
    <source>
        <tissue evidence="2">Leaf</tissue>
    </source>
</reference>
<dbReference type="AlphaFoldDB" id="A0A1S3VWA3"/>
<dbReference type="GeneID" id="106778857"/>
<dbReference type="PANTHER" id="PTHR33067:SF35">
    <property type="entry name" value="ASPARTIC PEPTIDASE DDI1-TYPE DOMAIN-CONTAINING PROTEIN"/>
    <property type="match status" value="1"/>
</dbReference>
<evidence type="ECO:0000313" key="2">
    <source>
        <dbReference type="RefSeq" id="XP_014522339.1"/>
    </source>
</evidence>
<sequence length="166" mass="18539">MSVGQIAKKLEDIPLKSFGANIEVNPKEEWKAIWEDIIEAQGDCSVILYKALPLKVEDPRSFTIPCTVGNHKIGKALFDLGSSINLMPLTVLQKIGGLKVKPARMSLFRVDGSTKRLYGVVEDVMVQTNNLRFLVDFLVLEMEENVEIPVILGRPFMKTAKVIIRA</sequence>
<gene>
    <name evidence="2" type="primary">LOC106778857</name>
</gene>
<proteinExistence type="predicted"/>
<protein>
    <submittedName>
        <fullName evidence="2">Uncharacterized protein LOC106778857</fullName>
    </submittedName>
</protein>
<evidence type="ECO:0000313" key="1">
    <source>
        <dbReference type="Proteomes" id="UP000087766"/>
    </source>
</evidence>
<dbReference type="Gene3D" id="2.40.70.10">
    <property type="entry name" value="Acid Proteases"/>
    <property type="match status" value="1"/>
</dbReference>
<dbReference type="OrthoDB" id="1417277at2759"/>
<dbReference type="SUPFAM" id="SSF50630">
    <property type="entry name" value="Acid proteases"/>
    <property type="match status" value="1"/>
</dbReference>
<dbReference type="PANTHER" id="PTHR33067">
    <property type="entry name" value="RNA-DIRECTED DNA POLYMERASE-RELATED"/>
    <property type="match status" value="1"/>
</dbReference>